<accession>A0A0E9TAF1</accession>
<proteinExistence type="predicted"/>
<organism evidence="1">
    <name type="scientific">Anguilla anguilla</name>
    <name type="common">European freshwater eel</name>
    <name type="synonym">Muraena anguilla</name>
    <dbReference type="NCBI Taxonomy" id="7936"/>
    <lineage>
        <taxon>Eukaryota</taxon>
        <taxon>Metazoa</taxon>
        <taxon>Chordata</taxon>
        <taxon>Craniata</taxon>
        <taxon>Vertebrata</taxon>
        <taxon>Euteleostomi</taxon>
        <taxon>Actinopterygii</taxon>
        <taxon>Neopterygii</taxon>
        <taxon>Teleostei</taxon>
        <taxon>Anguilliformes</taxon>
        <taxon>Anguillidae</taxon>
        <taxon>Anguilla</taxon>
    </lineage>
</organism>
<protein>
    <submittedName>
        <fullName evidence="1">Uncharacterized protein</fullName>
    </submittedName>
</protein>
<reference evidence="1" key="2">
    <citation type="journal article" date="2015" name="Fish Shellfish Immunol.">
        <title>Early steps in the European eel (Anguilla anguilla)-Vibrio vulnificus interaction in the gills: Role of the RtxA13 toxin.</title>
        <authorList>
            <person name="Callol A."/>
            <person name="Pajuelo D."/>
            <person name="Ebbesson L."/>
            <person name="Teles M."/>
            <person name="MacKenzie S."/>
            <person name="Amaro C."/>
        </authorList>
    </citation>
    <scope>NUCLEOTIDE SEQUENCE</scope>
</reference>
<evidence type="ECO:0000313" key="1">
    <source>
        <dbReference type="EMBL" id="JAH49860.1"/>
    </source>
</evidence>
<reference evidence="1" key="1">
    <citation type="submission" date="2014-11" db="EMBL/GenBank/DDBJ databases">
        <authorList>
            <person name="Amaro Gonzalez C."/>
        </authorList>
    </citation>
    <scope>NUCLEOTIDE SEQUENCE</scope>
</reference>
<name>A0A0E9TAF1_ANGAN</name>
<dbReference type="EMBL" id="GBXM01058717">
    <property type="protein sequence ID" value="JAH49860.1"/>
    <property type="molecule type" value="Transcribed_RNA"/>
</dbReference>
<sequence>MLLCLSFHYKWKHS</sequence>